<gene>
    <name evidence="1" type="ORF">BJ138DRAFT_1187652</name>
</gene>
<feature type="non-terminal residue" evidence="1">
    <location>
        <position position="1"/>
    </location>
</feature>
<comment type="caution">
    <text evidence="1">The sequence shown here is derived from an EMBL/GenBank/DDBJ whole genome shotgun (WGS) entry which is preliminary data.</text>
</comment>
<feature type="non-terminal residue" evidence="1">
    <location>
        <position position="296"/>
    </location>
</feature>
<sequence length="296" mass="34149">IRRVLLYVFDSFQTQLNKFGVGRQYRHRPSYDPDAFVSPDQLSNTRSDSDSRDKNNEPPNVPDEHPPPWPWKNMTIWRLMSWKMTGTNRKSDDEVTRLVKEVINPDGFNTADLSNFNAHTEMKHFDAAEETLEPNDIFRKDGWKEAAVEICVPTREKTSKGNGRPFSIPGFLYRPLTAVIRAAFSEANSKWFHFTPFKRIWKSPVTGREQRVYDELYTSDAWNKAHDDVLKQQRSDNCTLERAIAGLMFWSDSTQLAQFGHANAWPVYMFFGNLSKYMRACPSSGACHPVAFIPSV</sequence>
<proteinExistence type="predicted"/>
<protein>
    <submittedName>
        <fullName evidence="1">Uncharacterized protein</fullName>
    </submittedName>
</protein>
<dbReference type="EMBL" id="MU268671">
    <property type="protein sequence ID" value="KAH7903969.1"/>
    <property type="molecule type" value="Genomic_DNA"/>
</dbReference>
<name>A0ACB7ZS37_9AGAM</name>
<reference evidence="1" key="1">
    <citation type="journal article" date="2021" name="New Phytol.">
        <title>Evolutionary innovations through gain and loss of genes in the ectomycorrhizal Boletales.</title>
        <authorList>
            <person name="Wu G."/>
            <person name="Miyauchi S."/>
            <person name="Morin E."/>
            <person name="Kuo A."/>
            <person name="Drula E."/>
            <person name="Varga T."/>
            <person name="Kohler A."/>
            <person name="Feng B."/>
            <person name="Cao Y."/>
            <person name="Lipzen A."/>
            <person name="Daum C."/>
            <person name="Hundley H."/>
            <person name="Pangilinan J."/>
            <person name="Johnson J."/>
            <person name="Barry K."/>
            <person name="LaButti K."/>
            <person name="Ng V."/>
            <person name="Ahrendt S."/>
            <person name="Min B."/>
            <person name="Choi I.G."/>
            <person name="Park H."/>
            <person name="Plett J.M."/>
            <person name="Magnuson J."/>
            <person name="Spatafora J.W."/>
            <person name="Nagy L.G."/>
            <person name="Henrissat B."/>
            <person name="Grigoriev I.V."/>
            <person name="Yang Z.L."/>
            <person name="Xu J."/>
            <person name="Martin F.M."/>
        </authorList>
    </citation>
    <scope>NUCLEOTIDE SEQUENCE</scope>
    <source>
        <strain evidence="1">ATCC 28755</strain>
    </source>
</reference>
<keyword evidence="2" id="KW-1185">Reference proteome</keyword>
<organism evidence="1 2">
    <name type="scientific">Hygrophoropsis aurantiaca</name>
    <dbReference type="NCBI Taxonomy" id="72124"/>
    <lineage>
        <taxon>Eukaryota</taxon>
        <taxon>Fungi</taxon>
        <taxon>Dikarya</taxon>
        <taxon>Basidiomycota</taxon>
        <taxon>Agaricomycotina</taxon>
        <taxon>Agaricomycetes</taxon>
        <taxon>Agaricomycetidae</taxon>
        <taxon>Boletales</taxon>
        <taxon>Coniophorineae</taxon>
        <taxon>Hygrophoropsidaceae</taxon>
        <taxon>Hygrophoropsis</taxon>
    </lineage>
</organism>
<evidence type="ECO:0000313" key="1">
    <source>
        <dbReference type="EMBL" id="KAH7903969.1"/>
    </source>
</evidence>
<evidence type="ECO:0000313" key="2">
    <source>
        <dbReference type="Proteomes" id="UP000790377"/>
    </source>
</evidence>
<dbReference type="Proteomes" id="UP000790377">
    <property type="component" value="Unassembled WGS sequence"/>
</dbReference>
<accession>A0ACB7ZS37</accession>